<dbReference type="InterPro" id="IPR036638">
    <property type="entry name" value="HLH_DNA-bd_sf"/>
</dbReference>
<reference evidence="2 3" key="1">
    <citation type="submission" date="2021-06" db="EMBL/GenBank/DDBJ databases">
        <authorList>
            <person name="Palmer J.M."/>
        </authorList>
    </citation>
    <scope>NUCLEOTIDE SEQUENCE [LARGE SCALE GENOMIC DNA]</scope>
    <source>
        <strain evidence="2 3">XC_2019</strain>
        <tissue evidence="2">Muscle</tissue>
    </source>
</reference>
<accession>A0ABV0QW30</accession>
<sequence length="178" mass="19149">MVPVVSATPSVPPLPLTAPIGAAATSLSSPLPLKTESTSSTPQQQLATHHLLCPSQIKIEPAQQLIDVKPGLSQPQVQIQYPASIGTNGSGSHHALECFETLKKNVPNVDEKKTSNLSVLRSALRYIQVKLLFLLTTIKSAPVSFLCGAVNRCGIRVADQFRDGTVQQAWMDRSWKTA</sequence>
<evidence type="ECO:0000259" key="1">
    <source>
        <dbReference type="Pfam" id="PF00010"/>
    </source>
</evidence>
<keyword evidence="3" id="KW-1185">Reference proteome</keyword>
<gene>
    <name evidence="2" type="ORF">XENOCAPTIV_021326</name>
</gene>
<dbReference type="Gene3D" id="4.10.280.10">
    <property type="entry name" value="Helix-loop-helix DNA-binding domain"/>
    <property type="match status" value="1"/>
</dbReference>
<dbReference type="Pfam" id="PF00010">
    <property type="entry name" value="HLH"/>
    <property type="match status" value="1"/>
</dbReference>
<feature type="domain" description="BHLH" evidence="1">
    <location>
        <begin position="97"/>
        <end position="128"/>
    </location>
</feature>
<dbReference type="Proteomes" id="UP001434883">
    <property type="component" value="Unassembled WGS sequence"/>
</dbReference>
<dbReference type="SUPFAM" id="SSF47459">
    <property type="entry name" value="HLH, helix-loop-helix DNA-binding domain"/>
    <property type="match status" value="1"/>
</dbReference>
<dbReference type="InterPro" id="IPR011598">
    <property type="entry name" value="bHLH_dom"/>
</dbReference>
<dbReference type="EMBL" id="JAHRIN010025673">
    <property type="protein sequence ID" value="MEQ2200058.1"/>
    <property type="molecule type" value="Genomic_DNA"/>
</dbReference>
<proteinExistence type="predicted"/>
<comment type="caution">
    <text evidence="2">The sequence shown here is derived from an EMBL/GenBank/DDBJ whole genome shotgun (WGS) entry which is preliminary data.</text>
</comment>
<name>A0ABV0QW30_9TELE</name>
<evidence type="ECO:0000313" key="3">
    <source>
        <dbReference type="Proteomes" id="UP001434883"/>
    </source>
</evidence>
<organism evidence="2 3">
    <name type="scientific">Xenoophorus captivus</name>
    <dbReference type="NCBI Taxonomy" id="1517983"/>
    <lineage>
        <taxon>Eukaryota</taxon>
        <taxon>Metazoa</taxon>
        <taxon>Chordata</taxon>
        <taxon>Craniata</taxon>
        <taxon>Vertebrata</taxon>
        <taxon>Euteleostomi</taxon>
        <taxon>Actinopterygii</taxon>
        <taxon>Neopterygii</taxon>
        <taxon>Teleostei</taxon>
        <taxon>Neoteleostei</taxon>
        <taxon>Acanthomorphata</taxon>
        <taxon>Ovalentaria</taxon>
        <taxon>Atherinomorphae</taxon>
        <taxon>Cyprinodontiformes</taxon>
        <taxon>Goodeidae</taxon>
        <taxon>Xenoophorus</taxon>
    </lineage>
</organism>
<evidence type="ECO:0000313" key="2">
    <source>
        <dbReference type="EMBL" id="MEQ2200058.1"/>
    </source>
</evidence>
<protein>
    <recommendedName>
        <fullName evidence="1">BHLH domain-containing protein</fullName>
    </recommendedName>
</protein>